<dbReference type="CDD" id="cd10557">
    <property type="entry name" value="NarH_beta-like"/>
    <property type="match status" value="1"/>
</dbReference>
<dbReference type="PANTHER" id="PTHR43518:SF1">
    <property type="entry name" value="RESPIRATORY NITRATE REDUCTASE 1 BETA CHAIN"/>
    <property type="match status" value="1"/>
</dbReference>
<dbReference type="Gene3D" id="3.30.70.20">
    <property type="match status" value="3"/>
</dbReference>
<keyword evidence="9" id="KW-0677">Repeat</keyword>
<dbReference type="FunFam" id="3.30.70.20:FF:000010">
    <property type="entry name" value="Respiratory nitrate reductase beta subunit"/>
    <property type="match status" value="1"/>
</dbReference>
<comment type="cofactor">
    <cofactor evidence="2">
        <name>[4Fe-4S] cluster</name>
        <dbReference type="ChEBI" id="CHEBI:49883"/>
    </cofactor>
</comment>
<protein>
    <recommendedName>
        <fullName evidence="4">nitrate reductase (quinone)</fullName>
        <ecNumber evidence="4">1.7.5.1</ecNumber>
    </recommendedName>
</protein>
<evidence type="ECO:0000256" key="17">
    <source>
        <dbReference type="ARBA" id="ARBA00048294"/>
    </source>
</evidence>
<dbReference type="Proteomes" id="UP000249700">
    <property type="component" value="Unassembled WGS sequence"/>
</dbReference>
<comment type="caution">
    <text evidence="21">The sequence shown here is derived from an EMBL/GenBank/DDBJ whole genome shotgun (WGS) entry which is preliminary data.</text>
</comment>
<dbReference type="InterPro" id="IPR029263">
    <property type="entry name" value="Nitr_red_bet_C"/>
</dbReference>
<evidence type="ECO:0000256" key="15">
    <source>
        <dbReference type="ARBA" id="ARBA00023136"/>
    </source>
</evidence>
<evidence type="ECO:0000256" key="13">
    <source>
        <dbReference type="ARBA" id="ARBA00023014"/>
    </source>
</evidence>
<feature type="compositionally biased region" description="Basic and acidic residues" evidence="19">
    <location>
        <begin position="513"/>
        <end position="527"/>
    </location>
</feature>
<dbReference type="GO" id="GO:0009055">
    <property type="term" value="F:electron transfer activity"/>
    <property type="evidence" value="ECO:0007669"/>
    <property type="project" value="TreeGrafter"/>
</dbReference>
<feature type="domain" description="4Fe-4S ferredoxin-type" evidence="20">
    <location>
        <begin position="207"/>
        <end position="236"/>
    </location>
</feature>
<dbReference type="GO" id="GO:0051539">
    <property type="term" value="F:4 iron, 4 sulfur cluster binding"/>
    <property type="evidence" value="ECO:0007669"/>
    <property type="project" value="UniProtKB-KW"/>
</dbReference>
<dbReference type="Pfam" id="PF14711">
    <property type="entry name" value="Nitr_red_bet_C"/>
    <property type="match status" value="1"/>
</dbReference>
<evidence type="ECO:0000256" key="9">
    <source>
        <dbReference type="ARBA" id="ARBA00022737"/>
    </source>
</evidence>
<dbReference type="InterPro" id="IPR017896">
    <property type="entry name" value="4Fe4S_Fe-S-bd"/>
</dbReference>
<evidence type="ECO:0000256" key="18">
    <source>
        <dbReference type="ARBA" id="ARBA00063882"/>
    </source>
</evidence>
<comment type="catalytic activity">
    <reaction evidence="17">
        <text>nitrate + a quinol = a quinone + nitrite + H2O</text>
        <dbReference type="Rhea" id="RHEA:56144"/>
        <dbReference type="ChEBI" id="CHEBI:15377"/>
        <dbReference type="ChEBI" id="CHEBI:16301"/>
        <dbReference type="ChEBI" id="CHEBI:17632"/>
        <dbReference type="ChEBI" id="CHEBI:24646"/>
        <dbReference type="ChEBI" id="CHEBI:132124"/>
        <dbReference type="EC" id="1.7.5.1"/>
    </reaction>
</comment>
<keyword evidence="15" id="KW-0472">Membrane</keyword>
<evidence type="ECO:0000256" key="19">
    <source>
        <dbReference type="SAM" id="MobiDB-lite"/>
    </source>
</evidence>
<evidence type="ECO:0000256" key="10">
    <source>
        <dbReference type="ARBA" id="ARBA00022982"/>
    </source>
</evidence>
<evidence type="ECO:0000256" key="7">
    <source>
        <dbReference type="ARBA" id="ARBA00022485"/>
    </source>
</evidence>
<dbReference type="OrthoDB" id="9779457at2"/>
<keyword evidence="12" id="KW-0408">Iron</keyword>
<evidence type="ECO:0000259" key="20">
    <source>
        <dbReference type="PROSITE" id="PS51379"/>
    </source>
</evidence>
<evidence type="ECO:0000313" key="21">
    <source>
        <dbReference type="EMBL" id="RAR62192.1"/>
    </source>
</evidence>
<keyword evidence="8" id="KW-0479">Metal-binding</keyword>
<name>A0A328XTQ8_9GAMM</name>
<evidence type="ECO:0000256" key="8">
    <source>
        <dbReference type="ARBA" id="ARBA00022723"/>
    </source>
</evidence>
<feature type="domain" description="4Fe-4S ferredoxin-type" evidence="20">
    <location>
        <begin position="7"/>
        <end position="35"/>
    </location>
</feature>
<evidence type="ECO:0000256" key="6">
    <source>
        <dbReference type="ARBA" id="ARBA00022475"/>
    </source>
</evidence>
<dbReference type="AlphaFoldDB" id="A0A328XTQ8"/>
<dbReference type="InterPro" id="IPR006547">
    <property type="entry name" value="NO3_Rdtase_bsu"/>
</dbReference>
<dbReference type="EC" id="1.7.5.1" evidence="4"/>
<dbReference type="Gene3D" id="1.10.3650.10">
    <property type="entry name" value="nitrate reductase domain like"/>
    <property type="match status" value="1"/>
</dbReference>
<evidence type="ECO:0000256" key="12">
    <source>
        <dbReference type="ARBA" id="ARBA00023004"/>
    </source>
</evidence>
<dbReference type="GO" id="GO:0046872">
    <property type="term" value="F:metal ion binding"/>
    <property type="evidence" value="ECO:0007669"/>
    <property type="project" value="UniProtKB-KW"/>
</dbReference>
<keyword evidence="11" id="KW-0560">Oxidoreductase</keyword>
<dbReference type="FunFam" id="3.30.70.20:FF:000008">
    <property type="entry name" value="Respiratory nitrate reductase beta subunit"/>
    <property type="match status" value="1"/>
</dbReference>
<keyword evidence="10" id="KW-0249">Electron transport</keyword>
<evidence type="ECO:0000313" key="22">
    <source>
        <dbReference type="Proteomes" id="UP000249700"/>
    </source>
</evidence>
<evidence type="ECO:0000256" key="16">
    <source>
        <dbReference type="ARBA" id="ARBA00023291"/>
    </source>
</evidence>
<dbReference type="SUPFAM" id="SSF54862">
    <property type="entry name" value="4Fe-4S ferredoxins"/>
    <property type="match status" value="1"/>
</dbReference>
<gene>
    <name evidence="21" type="ORF">BCL93_104169</name>
</gene>
<feature type="region of interest" description="Disordered" evidence="19">
    <location>
        <begin position="488"/>
        <end position="527"/>
    </location>
</feature>
<reference evidence="21 22" key="1">
    <citation type="submission" date="2018-06" db="EMBL/GenBank/DDBJ databases">
        <title>Comparative analysis of microorganisms from saline springs in Andes Mountain Range, Colombia.</title>
        <authorList>
            <person name="Rubin E."/>
        </authorList>
    </citation>
    <scope>NUCLEOTIDE SEQUENCE [LARGE SCALE GENOMIC DNA]</scope>
    <source>
        <strain evidence="21 22">USBA-857</strain>
    </source>
</reference>
<dbReference type="GO" id="GO:0160182">
    <property type="term" value="F:nitrate reductase (quinone) activity"/>
    <property type="evidence" value="ECO:0007669"/>
    <property type="project" value="UniProtKB-EC"/>
</dbReference>
<dbReference type="GO" id="GO:0019645">
    <property type="term" value="P:anaerobic electron transport chain"/>
    <property type="evidence" value="ECO:0007669"/>
    <property type="project" value="UniProtKB-ARBA"/>
</dbReference>
<comment type="cofactor">
    <cofactor evidence="1">
        <name>[3Fe-4S] cluster</name>
        <dbReference type="ChEBI" id="CHEBI:21137"/>
    </cofactor>
</comment>
<evidence type="ECO:0000256" key="11">
    <source>
        <dbReference type="ARBA" id="ARBA00023002"/>
    </source>
</evidence>
<dbReference type="GO" id="GO:0009325">
    <property type="term" value="C:nitrate reductase complex"/>
    <property type="evidence" value="ECO:0007669"/>
    <property type="project" value="InterPro"/>
</dbReference>
<evidence type="ECO:0000256" key="3">
    <source>
        <dbReference type="ARBA" id="ARBA00004202"/>
    </source>
</evidence>
<dbReference type="NCBIfam" id="TIGR01660">
    <property type="entry name" value="narH"/>
    <property type="match status" value="1"/>
</dbReference>
<keyword evidence="5" id="KW-0813">Transport</keyword>
<keyword evidence="13" id="KW-0411">Iron-sulfur</keyword>
<dbReference type="Pfam" id="PF13247">
    <property type="entry name" value="Fer4_11"/>
    <property type="match status" value="1"/>
</dbReference>
<keyword evidence="6" id="KW-1003">Cell membrane</keyword>
<dbReference type="RefSeq" id="WP_112054666.1">
    <property type="nucleotide sequence ID" value="NZ_QLSX01000004.1"/>
</dbReference>
<keyword evidence="7" id="KW-0004">4Fe-4S</keyword>
<comment type="subcellular location">
    <subcellularLocation>
        <location evidence="3">Cell membrane</location>
        <topology evidence="3">Peripheral membrane protein</topology>
    </subcellularLocation>
</comment>
<dbReference type="FunFam" id="1.10.3650.10:FF:000001">
    <property type="entry name" value="Respiratory nitrate reductase subunit beta"/>
    <property type="match status" value="1"/>
</dbReference>
<dbReference type="EMBL" id="QLSX01000004">
    <property type="protein sequence ID" value="RAR62192.1"/>
    <property type="molecule type" value="Genomic_DNA"/>
</dbReference>
<evidence type="ECO:0000256" key="14">
    <source>
        <dbReference type="ARBA" id="ARBA00023063"/>
    </source>
</evidence>
<dbReference type="GO" id="GO:0005886">
    <property type="term" value="C:plasma membrane"/>
    <property type="evidence" value="ECO:0007669"/>
    <property type="project" value="UniProtKB-SubCell"/>
</dbReference>
<dbReference type="GO" id="GO:0051538">
    <property type="term" value="F:3 iron, 4 sulfur cluster binding"/>
    <property type="evidence" value="ECO:0007669"/>
    <property type="project" value="UniProtKB-KW"/>
</dbReference>
<dbReference type="FunFam" id="3.30.70.20:FF:000005">
    <property type="entry name" value="Respiratory nitrate reductase beta subunit"/>
    <property type="match status" value="1"/>
</dbReference>
<feature type="domain" description="4Fe-4S ferredoxin-type" evidence="20">
    <location>
        <begin position="174"/>
        <end position="205"/>
    </location>
</feature>
<proteinExistence type="predicted"/>
<dbReference type="PANTHER" id="PTHR43518">
    <property type="entry name" value="NITRATE REDUCTASE BETA SUBUNIT"/>
    <property type="match status" value="1"/>
</dbReference>
<evidence type="ECO:0000256" key="2">
    <source>
        <dbReference type="ARBA" id="ARBA00001966"/>
    </source>
</evidence>
<accession>A0A328XTQ8</accession>
<dbReference type="PROSITE" id="PS51379">
    <property type="entry name" value="4FE4S_FER_2"/>
    <property type="match status" value="3"/>
</dbReference>
<evidence type="ECO:0000256" key="5">
    <source>
        <dbReference type="ARBA" id="ARBA00022448"/>
    </source>
</evidence>
<sequence>MKIRSQVGMVLNLDKCIGCHTCSVTCKNVWTSREGMEYAWFNNVETKPGIGYPKEWENQAKWKGGWLRRQDGRIEPRIGGKWRVLANIFANPDLPEIDDYYEPFTFDYQHLHQAKAGEHQPVARPRSLISGQRMQKIEWGPNWEEILGTEFAKRRHDANFEQIQADIYGQFENTFMMYLPRLCEHCLNPSCVASCPSGAIYKREEDGIVLIDQDKCRGWRMCISGCPYKKIYYNWKSGKSEKCIFCYPRIESGQPTVCSETCVGRIRYLGVLLYDADRIEEVAASEDERDLYHRQCEIFLDPHDPAVIAQAKQDGIPDNVIQAAQASPVYKLAIDWQLALPLHPEYRTLPMVWYVPPLSPIQSAAEAGHVEHDGVLPKIESLRIPVQYLANLLTAGEEAPVVLALKRLMAMRVYMRGKHVEGAAETSVLDEVGLSEAQVEEMYRYLAIADYEDRFVIPTSHRETARDAFPERGGCGFSFGNGCQGGSNEASLFGGRKQTTTLVKPVGTFDPQNDGRSEQKSEEARND</sequence>
<evidence type="ECO:0000256" key="1">
    <source>
        <dbReference type="ARBA" id="ARBA00001927"/>
    </source>
</evidence>
<comment type="subunit">
    <text evidence="18">Dimer of heterotrimers each composed of an alpha, a beta and a gamma chain. Alpha and beta are catalytic chains; gamma chains are involved in binding the enzyme complex to the cytoplasmic membrane.</text>
</comment>
<evidence type="ECO:0000256" key="4">
    <source>
        <dbReference type="ARBA" id="ARBA00012500"/>
    </source>
</evidence>
<dbReference type="GO" id="GO:0042128">
    <property type="term" value="P:nitrate assimilation"/>
    <property type="evidence" value="ECO:0007669"/>
    <property type="project" value="UniProtKB-KW"/>
</dbReference>
<dbReference type="InterPro" id="IPR038262">
    <property type="entry name" value="Nitr_red_bet_C_sf"/>
</dbReference>
<organism evidence="21 22">
    <name type="scientific">Onishia taeanensis</name>
    <dbReference type="NCBI Taxonomy" id="284577"/>
    <lineage>
        <taxon>Bacteria</taxon>
        <taxon>Pseudomonadati</taxon>
        <taxon>Pseudomonadota</taxon>
        <taxon>Gammaproteobacteria</taxon>
        <taxon>Oceanospirillales</taxon>
        <taxon>Halomonadaceae</taxon>
        <taxon>Onishia</taxon>
    </lineage>
</organism>
<keyword evidence="14" id="KW-0534">Nitrate assimilation</keyword>
<keyword evidence="16" id="KW-0003">3Fe-4S</keyword>